<dbReference type="SUPFAM" id="SSF52172">
    <property type="entry name" value="CheY-like"/>
    <property type="match status" value="1"/>
</dbReference>
<feature type="chain" id="PRO_5025639611" evidence="6">
    <location>
        <begin position="27"/>
        <end position="457"/>
    </location>
</feature>
<dbReference type="PANTHER" id="PTHR45648:SF167">
    <property type="entry name" value="GDSL ESTERASE_LIPASE LTL1"/>
    <property type="match status" value="1"/>
</dbReference>
<keyword evidence="4" id="KW-0443">Lipid metabolism</keyword>
<evidence type="ECO:0000256" key="6">
    <source>
        <dbReference type="SAM" id="SignalP"/>
    </source>
</evidence>
<dbReference type="Pfam" id="PF00657">
    <property type="entry name" value="Lipase_GDSL"/>
    <property type="match status" value="1"/>
</dbReference>
<dbReference type="SUPFAM" id="SSF52266">
    <property type="entry name" value="SGNH hydrolase"/>
    <property type="match status" value="1"/>
</dbReference>
<evidence type="ECO:0000256" key="5">
    <source>
        <dbReference type="PROSITE-ProRule" id="PRU00169"/>
    </source>
</evidence>
<keyword evidence="3" id="KW-0442">Lipid degradation</keyword>
<sequence length="457" mass="50957">MSSPMFFVNLVTVIAIMVSPAQLAEARAFFVFGDSLVDNGNNNYLATTARADSSPYGVDYPTPTGRFSNGLNLPDIITLNSVAKNYLLVPTSPLPGSVNIIRMFRQFEYFQEYQRRVTEMVGQQQSQRLVNQALVLITLGGNDFVNNYFLVPLSARSRQFSLPDYCRYLVSEYRKILLRLYELGSRRVLVTSTGPLGCVPAELAMRSRNGECVPEIQQAANIFNPLLVQLIQQLNSQLGSDVFVSANAFSMNMDFISNPQRFGFETAKVACCGQGPYNGLGLCTRLSNLFPKRYVYAFWDSFHPSERANRLIVQQFMILQLLNDPNPGVRQAVTLCIEVCSSLDGAGCRRGQVGQWRTRQRPFTFNEIVLRNRLTALVINGDNFCRLLQQGILQAHGLETVNNGDAAIELIASGAKFDLILIDMLLPILDGLEATRRIRAMGVTCKMMGVHLEASRT</sequence>
<dbReference type="InterPro" id="IPR011006">
    <property type="entry name" value="CheY-like_superfamily"/>
</dbReference>
<dbReference type="Gene3D" id="3.40.50.1110">
    <property type="entry name" value="SGNH hydrolase"/>
    <property type="match status" value="1"/>
</dbReference>
<evidence type="ECO:0000313" key="9">
    <source>
        <dbReference type="Proteomes" id="UP000436088"/>
    </source>
</evidence>
<dbReference type="InterPro" id="IPR035669">
    <property type="entry name" value="SGNH_plant_lipase-like"/>
</dbReference>
<evidence type="ECO:0000256" key="4">
    <source>
        <dbReference type="ARBA" id="ARBA00023098"/>
    </source>
</evidence>
<name>A0A6A3ACE0_HIBSY</name>
<dbReference type="GO" id="GO:0016042">
    <property type="term" value="P:lipid catabolic process"/>
    <property type="evidence" value="ECO:0007669"/>
    <property type="project" value="UniProtKB-KW"/>
</dbReference>
<dbReference type="GO" id="GO:0016788">
    <property type="term" value="F:hydrolase activity, acting on ester bonds"/>
    <property type="evidence" value="ECO:0007669"/>
    <property type="project" value="InterPro"/>
</dbReference>
<dbReference type="Proteomes" id="UP000436088">
    <property type="component" value="Unassembled WGS sequence"/>
</dbReference>
<evidence type="ECO:0000256" key="1">
    <source>
        <dbReference type="ARBA" id="ARBA00008668"/>
    </source>
</evidence>
<dbReference type="AlphaFoldDB" id="A0A6A3ACE0"/>
<comment type="similarity">
    <text evidence="1">Belongs to the 'GDSL' lipolytic enzyme family.</text>
</comment>
<evidence type="ECO:0000259" key="7">
    <source>
        <dbReference type="PROSITE" id="PS50110"/>
    </source>
</evidence>
<keyword evidence="9" id="KW-1185">Reference proteome</keyword>
<reference evidence="8" key="1">
    <citation type="submission" date="2019-09" db="EMBL/GenBank/DDBJ databases">
        <title>Draft genome information of white flower Hibiscus syriacus.</title>
        <authorList>
            <person name="Kim Y.-M."/>
        </authorList>
    </citation>
    <scope>NUCLEOTIDE SEQUENCE [LARGE SCALE GENOMIC DNA]</scope>
    <source>
        <strain evidence="8">YM2019G1</strain>
    </source>
</reference>
<evidence type="ECO:0000256" key="3">
    <source>
        <dbReference type="ARBA" id="ARBA00022963"/>
    </source>
</evidence>
<gene>
    <name evidence="8" type="ORF">F3Y22_tig00110548pilonHSYRG00911</name>
</gene>
<keyword evidence="5" id="KW-0597">Phosphoprotein</keyword>
<dbReference type="InterPro" id="IPR036514">
    <property type="entry name" value="SGNH_hydro_sf"/>
</dbReference>
<keyword evidence="6" id="KW-0732">Signal</keyword>
<feature type="modified residue" description="4-aspartylphosphate" evidence="5">
    <location>
        <position position="423"/>
    </location>
</feature>
<organism evidence="8 9">
    <name type="scientific">Hibiscus syriacus</name>
    <name type="common">Rose of Sharon</name>
    <dbReference type="NCBI Taxonomy" id="106335"/>
    <lineage>
        <taxon>Eukaryota</taxon>
        <taxon>Viridiplantae</taxon>
        <taxon>Streptophyta</taxon>
        <taxon>Embryophyta</taxon>
        <taxon>Tracheophyta</taxon>
        <taxon>Spermatophyta</taxon>
        <taxon>Magnoliopsida</taxon>
        <taxon>eudicotyledons</taxon>
        <taxon>Gunneridae</taxon>
        <taxon>Pentapetalae</taxon>
        <taxon>rosids</taxon>
        <taxon>malvids</taxon>
        <taxon>Malvales</taxon>
        <taxon>Malvaceae</taxon>
        <taxon>Malvoideae</taxon>
        <taxon>Hibiscus</taxon>
    </lineage>
</organism>
<feature type="signal peptide" evidence="6">
    <location>
        <begin position="1"/>
        <end position="26"/>
    </location>
</feature>
<dbReference type="EMBL" id="VEPZ02001024">
    <property type="protein sequence ID" value="KAE8701397.1"/>
    <property type="molecule type" value="Genomic_DNA"/>
</dbReference>
<evidence type="ECO:0000313" key="8">
    <source>
        <dbReference type="EMBL" id="KAE8701397.1"/>
    </source>
</evidence>
<comment type="caution">
    <text evidence="8">The sequence shown here is derived from an EMBL/GenBank/DDBJ whole genome shotgun (WGS) entry which is preliminary data.</text>
</comment>
<keyword evidence="2" id="KW-0378">Hydrolase</keyword>
<dbReference type="InterPro" id="IPR001789">
    <property type="entry name" value="Sig_transdc_resp-reg_receiver"/>
</dbReference>
<accession>A0A6A3ACE0</accession>
<dbReference type="Gene3D" id="3.40.50.2300">
    <property type="match status" value="1"/>
</dbReference>
<feature type="domain" description="Response regulatory" evidence="7">
    <location>
        <begin position="375"/>
        <end position="457"/>
    </location>
</feature>
<proteinExistence type="inferred from homology"/>
<dbReference type="CDD" id="cd01837">
    <property type="entry name" value="SGNH_plant_lipase_like"/>
    <property type="match status" value="1"/>
</dbReference>
<dbReference type="GO" id="GO:0000160">
    <property type="term" value="P:phosphorelay signal transduction system"/>
    <property type="evidence" value="ECO:0007669"/>
    <property type="project" value="InterPro"/>
</dbReference>
<dbReference type="PROSITE" id="PS50110">
    <property type="entry name" value="RESPONSE_REGULATORY"/>
    <property type="match status" value="1"/>
</dbReference>
<dbReference type="PANTHER" id="PTHR45648">
    <property type="entry name" value="GDSL LIPASE/ACYLHYDROLASE FAMILY PROTEIN (AFU_ORTHOLOGUE AFUA_4G14700)"/>
    <property type="match status" value="1"/>
</dbReference>
<dbReference type="InterPro" id="IPR001087">
    <property type="entry name" value="GDSL"/>
</dbReference>
<protein>
    <submittedName>
        <fullName evidence="8">GDSL esterase/lipase</fullName>
    </submittedName>
</protein>
<evidence type="ECO:0000256" key="2">
    <source>
        <dbReference type="ARBA" id="ARBA00022801"/>
    </source>
</evidence>
<dbReference type="CDD" id="cd17546">
    <property type="entry name" value="REC_hyHK_CKI1_RcsC-like"/>
    <property type="match status" value="1"/>
</dbReference>
<dbReference type="InterPro" id="IPR051058">
    <property type="entry name" value="GDSL_Est/Lipase"/>
</dbReference>